<keyword evidence="8" id="KW-1185">Reference proteome</keyword>
<evidence type="ECO:0000313" key="8">
    <source>
        <dbReference type="Proteomes" id="UP001236507"/>
    </source>
</evidence>
<keyword evidence="4 5" id="KW-0472">Membrane</keyword>
<dbReference type="Pfam" id="PF06271">
    <property type="entry name" value="RDD"/>
    <property type="match status" value="1"/>
</dbReference>
<keyword evidence="2 5" id="KW-0812">Transmembrane</keyword>
<comment type="subcellular location">
    <subcellularLocation>
        <location evidence="1">Membrane</location>
        <topology evidence="1">Multi-pass membrane protein</topology>
    </subcellularLocation>
</comment>
<feature type="transmembrane region" description="Helical" evidence="5">
    <location>
        <begin position="12"/>
        <end position="30"/>
    </location>
</feature>
<dbReference type="PANTHER" id="PTHR38480:SF1">
    <property type="entry name" value="SLR0254 PROTEIN"/>
    <property type="match status" value="1"/>
</dbReference>
<evidence type="ECO:0000259" key="6">
    <source>
        <dbReference type="Pfam" id="PF06271"/>
    </source>
</evidence>
<dbReference type="Proteomes" id="UP001236507">
    <property type="component" value="Unassembled WGS sequence"/>
</dbReference>
<name>A0ABT6YG26_9BACT</name>
<gene>
    <name evidence="7" type="ORF">QM524_25225</name>
</gene>
<reference evidence="7 8" key="1">
    <citation type="submission" date="2023-05" db="EMBL/GenBank/DDBJ databases">
        <title>Novel species of genus Flectobacillus isolated from stream in China.</title>
        <authorList>
            <person name="Lu H."/>
        </authorList>
    </citation>
    <scope>NUCLEOTIDE SEQUENCE [LARGE SCALE GENOMIC DNA]</scope>
    <source>
        <strain evidence="7 8">KCTC 42575</strain>
    </source>
</reference>
<feature type="transmembrane region" description="Helical" evidence="5">
    <location>
        <begin position="50"/>
        <end position="74"/>
    </location>
</feature>
<evidence type="ECO:0000256" key="3">
    <source>
        <dbReference type="ARBA" id="ARBA00022989"/>
    </source>
</evidence>
<keyword evidence="3 5" id="KW-1133">Transmembrane helix</keyword>
<dbReference type="RefSeq" id="WP_283346790.1">
    <property type="nucleotide sequence ID" value="NZ_JASHIF010000033.1"/>
</dbReference>
<evidence type="ECO:0000256" key="1">
    <source>
        <dbReference type="ARBA" id="ARBA00004141"/>
    </source>
</evidence>
<organism evidence="7 8">
    <name type="scientific">Flectobacillus roseus</name>
    <dbReference type="NCBI Taxonomy" id="502259"/>
    <lineage>
        <taxon>Bacteria</taxon>
        <taxon>Pseudomonadati</taxon>
        <taxon>Bacteroidota</taxon>
        <taxon>Cytophagia</taxon>
        <taxon>Cytophagales</taxon>
        <taxon>Flectobacillaceae</taxon>
        <taxon>Flectobacillus</taxon>
    </lineage>
</organism>
<dbReference type="EMBL" id="JASHIF010000033">
    <property type="protein sequence ID" value="MDI9862552.1"/>
    <property type="molecule type" value="Genomic_DNA"/>
</dbReference>
<comment type="caution">
    <text evidence="7">The sequence shown here is derived from an EMBL/GenBank/DDBJ whole genome shotgun (WGS) entry which is preliminary data.</text>
</comment>
<proteinExistence type="predicted"/>
<protein>
    <submittedName>
        <fullName evidence="7">RDD family protein</fullName>
    </submittedName>
</protein>
<accession>A0ABT6YG26</accession>
<dbReference type="InterPro" id="IPR010432">
    <property type="entry name" value="RDD"/>
</dbReference>
<evidence type="ECO:0000256" key="2">
    <source>
        <dbReference type="ARBA" id="ARBA00022692"/>
    </source>
</evidence>
<evidence type="ECO:0000256" key="5">
    <source>
        <dbReference type="SAM" id="Phobius"/>
    </source>
</evidence>
<feature type="domain" description="RDD" evidence="6">
    <location>
        <begin position="9"/>
        <end position="133"/>
    </location>
</feature>
<evidence type="ECO:0000313" key="7">
    <source>
        <dbReference type="EMBL" id="MDI9862552.1"/>
    </source>
</evidence>
<dbReference type="PANTHER" id="PTHR38480">
    <property type="entry name" value="SLR0254 PROTEIN"/>
    <property type="match status" value="1"/>
</dbReference>
<sequence length="145" mass="16886">MQKTKLILLRSLARLIDLIFLNYCFGRFYDLLNRDVLLPHDGLFTGLQEMILFIPFCVLYELFLEYLSFGFTVGKFICGLRVRLLNGKMIEPKHAFFRWLGVIFDFYLTVGLGAIISAIYSKKAQRIGDRFAGTTVTMGNYKFWK</sequence>
<evidence type="ECO:0000256" key="4">
    <source>
        <dbReference type="ARBA" id="ARBA00023136"/>
    </source>
</evidence>
<feature type="transmembrane region" description="Helical" evidence="5">
    <location>
        <begin position="95"/>
        <end position="120"/>
    </location>
</feature>